<keyword evidence="5" id="KW-0411">Iron-sulfur</keyword>
<name>A0A829YMQ0_9GAMM</name>
<dbReference type="Proteomes" id="UP000445000">
    <property type="component" value="Unassembled WGS sequence"/>
</dbReference>
<feature type="domain" description="2Fe-2S ferredoxin-type" evidence="8">
    <location>
        <begin position="1"/>
        <end position="105"/>
    </location>
</feature>
<dbReference type="GO" id="GO:0046872">
    <property type="term" value="F:metal ion binding"/>
    <property type="evidence" value="ECO:0007669"/>
    <property type="project" value="UniProtKB-KW"/>
</dbReference>
<comment type="cofactor">
    <cofactor evidence="6">
        <name>[2Fe-2S] cluster</name>
        <dbReference type="ChEBI" id="CHEBI:190135"/>
    </cofactor>
</comment>
<dbReference type="AlphaFoldDB" id="A0A829YMQ0"/>
<keyword evidence="4" id="KW-0408">Iron</keyword>
<dbReference type="RefSeq" id="WP_161815405.1">
    <property type="nucleotide sequence ID" value="NZ_BLJN01000007.1"/>
</dbReference>
<accession>A0A829YMQ0</accession>
<dbReference type="GO" id="GO:0140647">
    <property type="term" value="P:P450-containing electron transport chain"/>
    <property type="evidence" value="ECO:0007669"/>
    <property type="project" value="InterPro"/>
</dbReference>
<dbReference type="GO" id="GO:0009055">
    <property type="term" value="F:electron transfer activity"/>
    <property type="evidence" value="ECO:0007669"/>
    <property type="project" value="TreeGrafter"/>
</dbReference>
<dbReference type="GO" id="GO:0051537">
    <property type="term" value="F:2 iron, 2 sulfur cluster binding"/>
    <property type="evidence" value="ECO:0007669"/>
    <property type="project" value="UniProtKB-KW"/>
</dbReference>
<dbReference type="InterPro" id="IPR001041">
    <property type="entry name" value="2Fe-2S_ferredoxin-type"/>
</dbReference>
<protein>
    <submittedName>
        <fullName evidence="9">Ferredoxin</fullName>
    </submittedName>
</protein>
<dbReference type="Pfam" id="PF00111">
    <property type="entry name" value="Fer2"/>
    <property type="match status" value="1"/>
</dbReference>
<dbReference type="Gene3D" id="3.10.20.30">
    <property type="match status" value="1"/>
</dbReference>
<reference evidence="10" key="1">
    <citation type="submission" date="2020-01" db="EMBL/GenBank/DDBJ databases">
        <title>'Steroidobacter agaridevorans' sp. nov., agar-degrading bacteria isolated from rhizosphere soils.</title>
        <authorList>
            <person name="Ikenaga M."/>
            <person name="Kataoka M."/>
            <person name="Murouchi A."/>
            <person name="Katsuragi S."/>
            <person name="Sakai M."/>
        </authorList>
    </citation>
    <scope>NUCLEOTIDE SEQUENCE [LARGE SCALE GENOMIC DNA]</scope>
    <source>
        <strain evidence="10">YU21-B</strain>
    </source>
</reference>
<evidence type="ECO:0000313" key="9">
    <source>
        <dbReference type="EMBL" id="GFE83776.1"/>
    </source>
</evidence>
<dbReference type="SUPFAM" id="SSF54292">
    <property type="entry name" value="2Fe-2S ferredoxin-like"/>
    <property type="match status" value="1"/>
</dbReference>
<dbReference type="InterPro" id="IPR012675">
    <property type="entry name" value="Beta-grasp_dom_sf"/>
</dbReference>
<evidence type="ECO:0000256" key="1">
    <source>
        <dbReference type="ARBA" id="ARBA00010914"/>
    </source>
</evidence>
<dbReference type="PANTHER" id="PTHR23426:SF65">
    <property type="entry name" value="FERREDOXIN-2, MITOCHONDRIAL"/>
    <property type="match status" value="1"/>
</dbReference>
<evidence type="ECO:0000256" key="3">
    <source>
        <dbReference type="ARBA" id="ARBA00022723"/>
    </source>
</evidence>
<evidence type="ECO:0000256" key="5">
    <source>
        <dbReference type="ARBA" id="ARBA00023014"/>
    </source>
</evidence>
<evidence type="ECO:0000256" key="7">
    <source>
        <dbReference type="SAM" id="MobiDB-lite"/>
    </source>
</evidence>
<evidence type="ECO:0000259" key="8">
    <source>
        <dbReference type="PROSITE" id="PS51085"/>
    </source>
</evidence>
<evidence type="ECO:0000256" key="4">
    <source>
        <dbReference type="ARBA" id="ARBA00023004"/>
    </source>
</evidence>
<dbReference type="EMBL" id="BLJN01000007">
    <property type="protein sequence ID" value="GFE83776.1"/>
    <property type="molecule type" value="Genomic_DNA"/>
</dbReference>
<proteinExistence type="inferred from homology"/>
<organism evidence="9 10">
    <name type="scientific">Steroidobacter agaridevorans</name>
    <dbReference type="NCBI Taxonomy" id="2695856"/>
    <lineage>
        <taxon>Bacteria</taxon>
        <taxon>Pseudomonadati</taxon>
        <taxon>Pseudomonadota</taxon>
        <taxon>Gammaproteobacteria</taxon>
        <taxon>Steroidobacterales</taxon>
        <taxon>Steroidobacteraceae</taxon>
        <taxon>Steroidobacter</taxon>
    </lineage>
</organism>
<keyword evidence="10" id="KW-1185">Reference proteome</keyword>
<dbReference type="InterPro" id="IPR001055">
    <property type="entry name" value="Adrenodoxin-like"/>
</dbReference>
<dbReference type="InterPro" id="IPR036010">
    <property type="entry name" value="2Fe-2S_ferredoxin-like_sf"/>
</dbReference>
<evidence type="ECO:0000256" key="6">
    <source>
        <dbReference type="ARBA" id="ARBA00034078"/>
    </source>
</evidence>
<dbReference type="CDD" id="cd00207">
    <property type="entry name" value="fer2"/>
    <property type="match status" value="1"/>
</dbReference>
<evidence type="ECO:0000313" key="10">
    <source>
        <dbReference type="Proteomes" id="UP000445000"/>
    </source>
</evidence>
<dbReference type="PRINTS" id="PR00355">
    <property type="entry name" value="ADRENODOXIN"/>
</dbReference>
<keyword evidence="3" id="KW-0479">Metal-binding</keyword>
<keyword evidence="2" id="KW-0001">2Fe-2S</keyword>
<evidence type="ECO:0000256" key="2">
    <source>
        <dbReference type="ARBA" id="ARBA00022714"/>
    </source>
</evidence>
<feature type="region of interest" description="Disordered" evidence="7">
    <location>
        <begin position="1"/>
        <end position="23"/>
    </location>
</feature>
<dbReference type="PANTHER" id="PTHR23426">
    <property type="entry name" value="FERREDOXIN/ADRENODOXIN"/>
    <property type="match status" value="1"/>
</dbReference>
<gene>
    <name evidence="9" type="ORF">GCM10011487_57760</name>
</gene>
<dbReference type="PROSITE" id="PS51085">
    <property type="entry name" value="2FE2S_FER_2"/>
    <property type="match status" value="1"/>
</dbReference>
<comment type="similarity">
    <text evidence="1">Belongs to the adrenodoxin/putidaredoxin family.</text>
</comment>
<sequence length="105" mass="11676">MSIRLSVVDRNGGEHEVETAPEGSLMETLRELDYGVSAICGGMCSCATCHVYIAPEWLAKLPDRQSDEGDLLAELQFRQDNSRLSCQIQLKQEHDGLRLTLAPEE</sequence>
<comment type="caution">
    <text evidence="9">The sequence shown here is derived from an EMBL/GenBank/DDBJ whole genome shotgun (WGS) entry which is preliminary data.</text>
</comment>